<dbReference type="InterPro" id="IPR018200">
    <property type="entry name" value="USP_CS"/>
</dbReference>
<dbReference type="InterPro" id="IPR028889">
    <property type="entry name" value="USP"/>
</dbReference>
<dbReference type="PANTHER" id="PTHR24006:SF908">
    <property type="entry name" value="DEUBIQUITINATING APOPTOTIC INHIBITOR, ISOFORM A"/>
    <property type="match status" value="1"/>
</dbReference>
<dbReference type="PROSITE" id="PS50235">
    <property type="entry name" value="USP_3"/>
    <property type="match status" value="1"/>
</dbReference>
<dbReference type="Pfam" id="PF21246">
    <property type="entry name" value="Usp38-like_N"/>
    <property type="match status" value="1"/>
</dbReference>
<dbReference type="GO" id="GO:0005634">
    <property type="term" value="C:nucleus"/>
    <property type="evidence" value="ECO:0007669"/>
    <property type="project" value="TreeGrafter"/>
</dbReference>
<keyword evidence="5" id="KW-1185">Reference proteome</keyword>
<protein>
    <recommendedName>
        <fullName evidence="3">USP domain-containing protein</fullName>
    </recommendedName>
</protein>
<dbReference type="GO" id="GO:0004843">
    <property type="term" value="F:cysteine-type deubiquitinase activity"/>
    <property type="evidence" value="ECO:0007669"/>
    <property type="project" value="InterPro"/>
</dbReference>
<reference evidence="4" key="1">
    <citation type="journal article" date="2021" name="Mol. Ecol. Resour.">
        <title>Phylogenomic analyses of the genus Drosophila reveals genomic signals of climate adaptation.</title>
        <authorList>
            <person name="Li F."/>
            <person name="Rane R.V."/>
            <person name="Luria V."/>
            <person name="Xiong Z."/>
            <person name="Chen J."/>
            <person name="Li Z."/>
            <person name="Catullo R.A."/>
            <person name="Griffin P.C."/>
            <person name="Schiffer M."/>
            <person name="Pearce S."/>
            <person name="Lee S.F."/>
            <person name="McElroy K."/>
            <person name="Stocker A."/>
            <person name="Shirriffs J."/>
            <person name="Cockerell F."/>
            <person name="Coppin C."/>
            <person name="Sgro C.M."/>
            <person name="Karger A."/>
            <person name="Cain J.W."/>
            <person name="Weber J.A."/>
            <person name="Santpere G."/>
            <person name="Kirschner M.W."/>
            <person name="Hoffmann A.A."/>
            <person name="Oakeshott J.G."/>
            <person name="Zhang G."/>
        </authorList>
    </citation>
    <scope>NUCLEOTIDE SEQUENCE</scope>
    <source>
        <strain evidence="4">BGI-SZ-2011g</strain>
    </source>
</reference>
<dbReference type="Gene3D" id="3.90.70.10">
    <property type="entry name" value="Cysteine proteinases"/>
    <property type="match status" value="1"/>
</dbReference>
<accession>A0AAD4JXW4</accession>
<dbReference type="Proteomes" id="UP001200034">
    <property type="component" value="Unassembled WGS sequence"/>
</dbReference>
<proteinExistence type="inferred from homology"/>
<organism evidence="4 5">
    <name type="scientific">Drosophila rubida</name>
    <dbReference type="NCBI Taxonomy" id="30044"/>
    <lineage>
        <taxon>Eukaryota</taxon>
        <taxon>Metazoa</taxon>
        <taxon>Ecdysozoa</taxon>
        <taxon>Arthropoda</taxon>
        <taxon>Hexapoda</taxon>
        <taxon>Insecta</taxon>
        <taxon>Pterygota</taxon>
        <taxon>Neoptera</taxon>
        <taxon>Endopterygota</taxon>
        <taxon>Diptera</taxon>
        <taxon>Brachycera</taxon>
        <taxon>Muscomorpha</taxon>
        <taxon>Ephydroidea</taxon>
        <taxon>Drosophilidae</taxon>
        <taxon>Drosophila</taxon>
    </lineage>
</organism>
<evidence type="ECO:0000256" key="1">
    <source>
        <dbReference type="ARBA" id="ARBA00009085"/>
    </source>
</evidence>
<dbReference type="Pfam" id="PF00443">
    <property type="entry name" value="UCH"/>
    <property type="match status" value="1"/>
</dbReference>
<dbReference type="PROSITE" id="PS00972">
    <property type="entry name" value="USP_1"/>
    <property type="match status" value="1"/>
</dbReference>
<dbReference type="InterPro" id="IPR038765">
    <property type="entry name" value="Papain-like_cys_pep_sf"/>
</dbReference>
<evidence type="ECO:0000313" key="5">
    <source>
        <dbReference type="Proteomes" id="UP001200034"/>
    </source>
</evidence>
<feature type="region of interest" description="Disordered" evidence="2">
    <location>
        <begin position="687"/>
        <end position="722"/>
    </location>
</feature>
<comment type="caution">
    <text evidence="4">The sequence shown here is derived from an EMBL/GenBank/DDBJ whole genome shotgun (WGS) entry which is preliminary data.</text>
</comment>
<dbReference type="CDD" id="cd02664">
    <property type="entry name" value="Peptidase_C19H"/>
    <property type="match status" value="1"/>
</dbReference>
<dbReference type="InterPro" id="IPR001394">
    <property type="entry name" value="Peptidase_C19_UCH"/>
</dbReference>
<dbReference type="GO" id="GO:0005829">
    <property type="term" value="C:cytosol"/>
    <property type="evidence" value="ECO:0007669"/>
    <property type="project" value="TreeGrafter"/>
</dbReference>
<dbReference type="SUPFAM" id="SSF54001">
    <property type="entry name" value="Cysteine proteinases"/>
    <property type="match status" value="1"/>
</dbReference>
<dbReference type="InterPro" id="IPR049407">
    <property type="entry name" value="Usp38-like_N"/>
</dbReference>
<dbReference type="GO" id="GO:0016579">
    <property type="term" value="P:protein deubiquitination"/>
    <property type="evidence" value="ECO:0007669"/>
    <property type="project" value="InterPro"/>
</dbReference>
<comment type="similarity">
    <text evidence="1">Belongs to the peptidase C19 family.</text>
</comment>
<dbReference type="AlphaFoldDB" id="A0AAD4JXW4"/>
<dbReference type="InterPro" id="IPR050164">
    <property type="entry name" value="Peptidase_C19"/>
</dbReference>
<evidence type="ECO:0000259" key="3">
    <source>
        <dbReference type="PROSITE" id="PS50235"/>
    </source>
</evidence>
<feature type="domain" description="USP" evidence="3">
    <location>
        <begin position="262"/>
        <end position="629"/>
    </location>
</feature>
<dbReference type="GO" id="GO:0006511">
    <property type="term" value="P:ubiquitin-dependent protein catabolic process"/>
    <property type="evidence" value="ECO:0007669"/>
    <property type="project" value="InterPro"/>
</dbReference>
<evidence type="ECO:0000256" key="2">
    <source>
        <dbReference type="SAM" id="MobiDB-lite"/>
    </source>
</evidence>
<feature type="non-terminal residue" evidence="4">
    <location>
        <position position="730"/>
    </location>
</feature>
<name>A0AAD4JXW4_9MUSC</name>
<sequence length="730" mass="82995">KEEITKVGKMLAMPNNKQLLNWYLHVVYPLISNAKSPPSSAVAIVFELFNQDLVLEAVQFLLGRNPHYDHIHTTVNVLCKWLGECTFFQNLKVWILALLQGLSEQEKFVLLDRIALDNIEMLFFRMILPALRPQVAPIVFHMLSSIHQAPEIFHKVSGSCNHSWSITSINLRSVNSQIVPYIPKVINALKKQSTIVGKTATDAQTCIQELVDLFNALMLRFADNEESYTRVKEVMRMYEPSQNCFVLARDMLEQVLPRNARVGLVNLGNTCYMNSVLQALAMTSDFVRQILLIESNSMLLLKMQQQLALMHHSMRYELTPSLVLKATRPPGFTPGLQQDSSEFLGYLLDLLHEHEINAHSAHINTETAQSKALKETTAEAPSSDEIVAAGVIPYNSKDFELCSRPVAPAINCHNATPTNVQSKKPPSTIDKTFAGKLSTTYKCLRCAWESRNEDSFRELQLSFPDDKDDCGANNYSVQDLIDYYCSAEKLDGDNQYFCPSCKKLCDAERRIGFTQPPRNLILTLKQFKYDQKYHFRTKLMHKVFHDESVVVKVCANDSLQETCSVQYDLYAGVVHAGYSMDSGHYFTFAADQSKNWFKFNDNMVTNSQPQEMHNLTSPNTPYILFYQMCGRSNEVSEDGHPMVPVPVVPPLKLDELPRTLRDYVKKDNRDYTEELKTMHFKRNMKRTNVNESGTMTRNGYEGDDEDDQSPPPTGGCGGNDLGMNMNRFVY</sequence>
<dbReference type="InterPro" id="IPR033840">
    <property type="entry name" value="USP38"/>
</dbReference>
<evidence type="ECO:0000313" key="4">
    <source>
        <dbReference type="EMBL" id="KAH8369924.1"/>
    </source>
</evidence>
<dbReference type="EMBL" id="JAJJHW010002585">
    <property type="protein sequence ID" value="KAH8369924.1"/>
    <property type="molecule type" value="Genomic_DNA"/>
</dbReference>
<gene>
    <name evidence="4" type="ORF">KR093_001479</name>
</gene>
<dbReference type="PANTHER" id="PTHR24006">
    <property type="entry name" value="UBIQUITIN CARBOXYL-TERMINAL HYDROLASE"/>
    <property type="match status" value="1"/>
</dbReference>
<feature type="compositionally biased region" description="Polar residues" evidence="2">
    <location>
        <begin position="687"/>
        <end position="697"/>
    </location>
</feature>